<dbReference type="PATRIC" id="fig|1396.535.peg.1585"/>
<dbReference type="Proteomes" id="UP000076482">
    <property type="component" value="Unassembled WGS sequence"/>
</dbReference>
<sequence>MTEDKFDQKIKSSLAGEMIPSEKLINNTKQIVRNGQKIEKRWAICIHAIWIILLTIVTEQFVTHLNHTVPMLIASVIMMHLYVPIYVVIQSFLKKEYKLHDRVR</sequence>
<protein>
    <submittedName>
        <fullName evidence="2">ECF-type sigma factor negative effector</fullName>
    </submittedName>
</protein>
<keyword evidence="1" id="KW-0472">Membrane</keyword>
<proteinExistence type="predicted"/>
<comment type="caution">
    <text evidence="2">The sequence shown here is derived from an EMBL/GenBank/DDBJ whole genome shotgun (WGS) entry which is preliminary data.</text>
</comment>
<feature type="transmembrane region" description="Helical" evidence="1">
    <location>
        <begin position="42"/>
        <end position="62"/>
    </location>
</feature>
<organism evidence="2 3">
    <name type="scientific">Bacillus cereus</name>
    <dbReference type="NCBI Taxonomy" id="1396"/>
    <lineage>
        <taxon>Bacteria</taxon>
        <taxon>Bacillati</taxon>
        <taxon>Bacillota</taxon>
        <taxon>Bacilli</taxon>
        <taxon>Bacillales</taxon>
        <taxon>Bacillaceae</taxon>
        <taxon>Bacillus</taxon>
        <taxon>Bacillus cereus group</taxon>
    </lineage>
</organism>
<dbReference type="RefSeq" id="WP_063262356.1">
    <property type="nucleotide sequence ID" value="NZ_LJKE01000084.1"/>
</dbReference>
<name>A0A164M7Z4_BACCE</name>
<evidence type="ECO:0000313" key="2">
    <source>
        <dbReference type="EMBL" id="KZD58217.1"/>
    </source>
</evidence>
<feature type="transmembrane region" description="Helical" evidence="1">
    <location>
        <begin position="68"/>
        <end position="89"/>
    </location>
</feature>
<dbReference type="AlphaFoldDB" id="A0A164M7Z4"/>
<gene>
    <name evidence="2" type="ORF">B4088_4499</name>
</gene>
<keyword evidence="1" id="KW-1133">Transmembrane helix</keyword>
<reference evidence="2 3" key="1">
    <citation type="submission" date="2015-09" db="EMBL/GenBank/DDBJ databases">
        <title>Bacillus cereus food isolates.</title>
        <authorList>
            <person name="Boekhorst J."/>
        </authorList>
    </citation>
    <scope>NUCLEOTIDE SEQUENCE [LARGE SCALE GENOMIC DNA]</scope>
    <source>
        <strain evidence="2 3">B4088</strain>
    </source>
</reference>
<evidence type="ECO:0000313" key="3">
    <source>
        <dbReference type="Proteomes" id="UP000076482"/>
    </source>
</evidence>
<accession>A0A164M7Z4</accession>
<dbReference type="EMBL" id="LJKE01000084">
    <property type="protein sequence ID" value="KZD58217.1"/>
    <property type="molecule type" value="Genomic_DNA"/>
</dbReference>
<keyword evidence="1" id="KW-0812">Transmembrane</keyword>
<evidence type="ECO:0000256" key="1">
    <source>
        <dbReference type="SAM" id="Phobius"/>
    </source>
</evidence>